<dbReference type="EMBL" id="SMCX01000014">
    <property type="protein sequence ID" value="TCW23217.1"/>
    <property type="molecule type" value="Genomic_DNA"/>
</dbReference>
<evidence type="ECO:0000313" key="3">
    <source>
        <dbReference type="Proteomes" id="UP000295805"/>
    </source>
</evidence>
<dbReference type="Pfam" id="PF08241">
    <property type="entry name" value="Methyltransf_11"/>
    <property type="match status" value="1"/>
</dbReference>
<protein>
    <submittedName>
        <fullName evidence="2">Methyltransferase family protein</fullName>
    </submittedName>
</protein>
<dbReference type="CDD" id="cd02440">
    <property type="entry name" value="AdoMet_MTases"/>
    <property type="match status" value="1"/>
</dbReference>
<dbReference type="Proteomes" id="UP000295805">
    <property type="component" value="Unassembled WGS sequence"/>
</dbReference>
<gene>
    <name evidence="2" type="ORF">EDD19_11421</name>
</gene>
<comment type="caution">
    <text evidence="2">The sequence shown here is derived from an EMBL/GenBank/DDBJ whole genome shotgun (WGS) entry which is preliminary data.</text>
</comment>
<dbReference type="InterPro" id="IPR029063">
    <property type="entry name" value="SAM-dependent_MTases_sf"/>
</dbReference>
<dbReference type="GeneID" id="89530555"/>
<accession>A0A4R3ZSL6</accession>
<dbReference type="InterPro" id="IPR013216">
    <property type="entry name" value="Methyltransf_11"/>
</dbReference>
<dbReference type="RefSeq" id="WP_131885947.1">
    <property type="nucleotide sequence ID" value="NZ_CP143053.1"/>
</dbReference>
<proteinExistence type="predicted"/>
<dbReference type="GO" id="GO:0008757">
    <property type="term" value="F:S-adenosylmethionine-dependent methyltransferase activity"/>
    <property type="evidence" value="ECO:0007669"/>
    <property type="project" value="InterPro"/>
</dbReference>
<dbReference type="Gene3D" id="3.40.50.150">
    <property type="entry name" value="Vaccinia Virus protein VP39"/>
    <property type="match status" value="1"/>
</dbReference>
<dbReference type="SUPFAM" id="SSF53335">
    <property type="entry name" value="S-adenosyl-L-methionine-dependent methyltransferases"/>
    <property type="match status" value="1"/>
</dbReference>
<reference evidence="2 3" key="1">
    <citation type="submission" date="2019-03" db="EMBL/GenBank/DDBJ databases">
        <title>Root nodule microbial communities of legume samples collected from USA, Mexico and Botswana.</title>
        <authorList>
            <person name="Hirsch A."/>
        </authorList>
    </citation>
    <scope>NUCLEOTIDE SEQUENCE [LARGE SCALE GENOMIC DNA]</scope>
    <source>
        <strain evidence="2 3">55</strain>
    </source>
</reference>
<dbReference type="AlphaFoldDB" id="A0A4R3ZSL6"/>
<feature type="domain" description="Methyltransferase type 11" evidence="1">
    <location>
        <begin position="54"/>
        <end position="147"/>
    </location>
</feature>
<keyword evidence="2" id="KW-0489">Methyltransferase</keyword>
<evidence type="ECO:0000259" key="1">
    <source>
        <dbReference type="Pfam" id="PF08241"/>
    </source>
</evidence>
<keyword evidence="2" id="KW-0808">Transferase</keyword>
<organism evidence="2 3">
    <name type="scientific">Dietzia cinnamea</name>
    <dbReference type="NCBI Taxonomy" id="321318"/>
    <lineage>
        <taxon>Bacteria</taxon>
        <taxon>Bacillati</taxon>
        <taxon>Actinomycetota</taxon>
        <taxon>Actinomycetes</taxon>
        <taxon>Mycobacteriales</taxon>
        <taxon>Dietziaceae</taxon>
        <taxon>Dietzia</taxon>
    </lineage>
</organism>
<sequence>MTSSPLPQHDRDSDTVAGHWLLARVGKKVLRPGGRQLSQWLVSAAPVAGRRVVEFAPGLGLTAQLLLNERPASYVGVDSDPDAVRVTRGVVGNRGELVVARAQETGLDTASADLVVGEAMLTMQGDSTKKEIVAEARRLLDSGGRYLVHELCLVPDTLDDETKTSIRRDLARSIRVNARPLTVAEWTRLFDEAGFEVEATELRPMALLQPRRMLADEGPGGVFRIVLNLLRDADARRRVLAMRTTFSTYEEHMRAVGFVLRTR</sequence>
<evidence type="ECO:0000313" key="2">
    <source>
        <dbReference type="EMBL" id="TCW23217.1"/>
    </source>
</evidence>
<name>A0A4R3ZSL6_9ACTN</name>
<dbReference type="GO" id="GO:0032259">
    <property type="term" value="P:methylation"/>
    <property type="evidence" value="ECO:0007669"/>
    <property type="project" value="UniProtKB-KW"/>
</dbReference>